<dbReference type="InterPro" id="IPR002121">
    <property type="entry name" value="HRDC_dom"/>
</dbReference>
<feature type="domain" description="HRDC" evidence="1">
    <location>
        <begin position="22"/>
        <end position="102"/>
    </location>
</feature>
<name>A0ABS1I615_9PROT</name>
<dbReference type="PROSITE" id="PS50967">
    <property type="entry name" value="HRDC"/>
    <property type="match status" value="1"/>
</dbReference>
<dbReference type="EMBL" id="JAEPIV010000020">
    <property type="protein sequence ID" value="MBK4722108.1"/>
    <property type="molecule type" value="Genomic_DNA"/>
</dbReference>
<dbReference type="RefSeq" id="WP_200486709.1">
    <property type="nucleotide sequence ID" value="NZ_JAEPIV010000020.1"/>
</dbReference>
<keyword evidence="3" id="KW-1185">Reference proteome</keyword>
<dbReference type="Pfam" id="PF00570">
    <property type="entry name" value="HRDC"/>
    <property type="match status" value="1"/>
</dbReference>
<accession>A0ABS1I615</accession>
<dbReference type="SMART" id="SM00341">
    <property type="entry name" value="HRDC"/>
    <property type="match status" value="1"/>
</dbReference>
<dbReference type="InterPro" id="IPR010997">
    <property type="entry name" value="HRDC-like_sf"/>
</dbReference>
<comment type="caution">
    <text evidence="2">The sequence shown here is derived from an EMBL/GenBank/DDBJ whole genome shotgun (WGS) entry which is preliminary data.</text>
</comment>
<reference evidence="2 3" key="1">
    <citation type="submission" date="2021-01" db="EMBL/GenBank/DDBJ databases">
        <title>Azospirillum sp. YIM DDC1 draft genome.</title>
        <authorList>
            <person name="Wang Y.-X."/>
        </authorList>
    </citation>
    <scope>NUCLEOTIDE SEQUENCE [LARGE SCALE GENOMIC DNA]</scope>
    <source>
        <strain evidence="2 3">YIM DDC1</strain>
    </source>
</reference>
<organism evidence="2 3">
    <name type="scientific">Azospirillum aestuarii</name>
    <dbReference type="NCBI Taxonomy" id="2802052"/>
    <lineage>
        <taxon>Bacteria</taxon>
        <taxon>Pseudomonadati</taxon>
        <taxon>Pseudomonadota</taxon>
        <taxon>Alphaproteobacteria</taxon>
        <taxon>Rhodospirillales</taxon>
        <taxon>Azospirillaceae</taxon>
        <taxon>Azospirillum</taxon>
    </lineage>
</organism>
<dbReference type="SUPFAM" id="SSF47819">
    <property type="entry name" value="HRDC-like"/>
    <property type="match status" value="1"/>
</dbReference>
<dbReference type="Gene3D" id="1.10.150.80">
    <property type="entry name" value="HRDC domain"/>
    <property type="match status" value="1"/>
</dbReference>
<protein>
    <submittedName>
        <fullName evidence="2">HRDC domain-containing protein</fullName>
    </submittedName>
</protein>
<dbReference type="InterPro" id="IPR044876">
    <property type="entry name" value="HRDC_dom_sf"/>
</dbReference>
<evidence type="ECO:0000313" key="2">
    <source>
        <dbReference type="EMBL" id="MBK4722108.1"/>
    </source>
</evidence>
<evidence type="ECO:0000259" key="1">
    <source>
        <dbReference type="PROSITE" id="PS50967"/>
    </source>
</evidence>
<evidence type="ECO:0000313" key="3">
    <source>
        <dbReference type="Proteomes" id="UP000654452"/>
    </source>
</evidence>
<proteinExistence type="predicted"/>
<gene>
    <name evidence="2" type="ORF">JJL56_24965</name>
</gene>
<sequence length="107" mass="11580">MTPPRAPGAKRPGKLDYREVLNKADFALFARLRALRKDLAEAEGVPAYALFTNEQLAAMVQNGARSPASLLAIDGIGEARVAKYGERFLEVLRATPDARTVAQEATP</sequence>
<dbReference type="Proteomes" id="UP000654452">
    <property type="component" value="Unassembled WGS sequence"/>
</dbReference>